<feature type="compositionally biased region" description="Polar residues" evidence="2">
    <location>
        <begin position="186"/>
        <end position="198"/>
    </location>
</feature>
<feature type="compositionally biased region" description="Basic and acidic residues" evidence="2">
    <location>
        <begin position="293"/>
        <end position="305"/>
    </location>
</feature>
<evidence type="ECO:0000259" key="4">
    <source>
        <dbReference type="Pfam" id="PF08621"/>
    </source>
</evidence>
<evidence type="ECO:0000256" key="1">
    <source>
        <dbReference type="ARBA" id="ARBA00009953"/>
    </source>
</evidence>
<feature type="compositionally biased region" description="Basic and acidic residues" evidence="2">
    <location>
        <begin position="245"/>
        <end position="259"/>
    </location>
</feature>
<feature type="domain" description="RPAP1 C-terminal" evidence="3">
    <location>
        <begin position="361"/>
        <end position="428"/>
    </location>
</feature>
<dbReference type="AlphaFoldDB" id="A0A1E3PF27"/>
<feature type="region of interest" description="Disordered" evidence="2">
    <location>
        <begin position="275"/>
        <end position="305"/>
    </location>
</feature>
<dbReference type="InterPro" id="IPR039913">
    <property type="entry name" value="RPAP1/Rba50"/>
</dbReference>
<gene>
    <name evidence="5" type="ORF">NADFUDRAFT_52998</name>
</gene>
<protein>
    <recommendedName>
        <fullName evidence="7">RNA polymerase II-associated protein 1 C-terminal domain-containing protein</fullName>
    </recommendedName>
</protein>
<accession>A0A1E3PF27</accession>
<organism evidence="5 6">
    <name type="scientific">Nadsonia fulvescens var. elongata DSM 6958</name>
    <dbReference type="NCBI Taxonomy" id="857566"/>
    <lineage>
        <taxon>Eukaryota</taxon>
        <taxon>Fungi</taxon>
        <taxon>Dikarya</taxon>
        <taxon>Ascomycota</taxon>
        <taxon>Saccharomycotina</taxon>
        <taxon>Dipodascomycetes</taxon>
        <taxon>Dipodascales</taxon>
        <taxon>Dipodascales incertae sedis</taxon>
        <taxon>Nadsonia</taxon>
    </lineage>
</organism>
<proteinExistence type="inferred from homology"/>
<feature type="region of interest" description="Disordered" evidence="2">
    <location>
        <begin position="159"/>
        <end position="198"/>
    </location>
</feature>
<dbReference type="GO" id="GO:0006366">
    <property type="term" value="P:transcription by RNA polymerase II"/>
    <property type="evidence" value="ECO:0007669"/>
    <property type="project" value="InterPro"/>
</dbReference>
<dbReference type="InterPro" id="IPR013930">
    <property type="entry name" value="RPAP1_N"/>
</dbReference>
<feature type="region of interest" description="Disordered" evidence="2">
    <location>
        <begin position="229"/>
        <end position="260"/>
    </location>
</feature>
<dbReference type="OrthoDB" id="348201at2759"/>
<feature type="region of interest" description="Disordered" evidence="2">
    <location>
        <begin position="1"/>
        <end position="116"/>
    </location>
</feature>
<keyword evidence="6" id="KW-1185">Reference proteome</keyword>
<sequence length="512" mass="56538">MDFLNLEIKEREAPATGSHEFSIPKPPQPPQFNATSISGRNGFPALGKRPNRKWGHEKAGSANTTRRAAANKPDKDFQAEDEFESGPWSKNTSPRDIKPVKPTIGSRLNDTFQPETDAERIHLENLHKLSQMSVEEIIQEKEDIMNSFNPAVLTALLKRSETKPGDDDDLEIPQTEKTRTEKPVSATDSNPVSLLNTPTAVATGPITTANKAPSVFGGERVLQRGQTVMVGDDADSDSDTDSDHDDAKLRPDPEADYRAPDWSTIERLGLDQPANSAGRVHFPIPSSHHNHHHDSSSSKEVRRDEKIDVESSAFFEDLHQAYYADLPSEPEKLAWMKPTTPAEREARDADMIAQMSMLPSEIRFDFRGNILAPKSGERVPGHYGLHHHGDQPDLAGYTVVELAHLARSTVPAQRCIAIQTLGRILFRLGSENKSSKGDNKPRGDVEAKLNGGDSYGREITIGIRGLVEQCRVIDSLIEASGDRERHLGVKNYAVEALWLWKQGGGDKTRAAV</sequence>
<feature type="domain" description="RPAP1 N-terminal" evidence="4">
    <location>
        <begin position="119"/>
        <end position="163"/>
    </location>
</feature>
<dbReference type="InterPro" id="IPR013929">
    <property type="entry name" value="RPAP1_C"/>
</dbReference>
<feature type="compositionally biased region" description="Acidic residues" evidence="2">
    <location>
        <begin position="232"/>
        <end position="244"/>
    </location>
</feature>
<evidence type="ECO:0000256" key="2">
    <source>
        <dbReference type="SAM" id="MobiDB-lite"/>
    </source>
</evidence>
<name>A0A1E3PF27_9ASCO</name>
<dbReference type="PANTHER" id="PTHR21483:SF18">
    <property type="entry name" value="RNA POLYMERASE II-ASSOCIATED PROTEIN 1"/>
    <property type="match status" value="1"/>
</dbReference>
<evidence type="ECO:0000259" key="3">
    <source>
        <dbReference type="Pfam" id="PF08620"/>
    </source>
</evidence>
<dbReference type="Pfam" id="PF08620">
    <property type="entry name" value="RPAP1_C"/>
    <property type="match status" value="1"/>
</dbReference>
<dbReference type="STRING" id="857566.A0A1E3PF27"/>
<evidence type="ECO:0000313" key="6">
    <source>
        <dbReference type="Proteomes" id="UP000095009"/>
    </source>
</evidence>
<reference evidence="5 6" key="1">
    <citation type="journal article" date="2016" name="Proc. Natl. Acad. Sci. U.S.A.">
        <title>Comparative genomics of biotechnologically important yeasts.</title>
        <authorList>
            <person name="Riley R."/>
            <person name="Haridas S."/>
            <person name="Wolfe K.H."/>
            <person name="Lopes M.R."/>
            <person name="Hittinger C.T."/>
            <person name="Goeker M."/>
            <person name="Salamov A.A."/>
            <person name="Wisecaver J.H."/>
            <person name="Long T.M."/>
            <person name="Calvey C.H."/>
            <person name="Aerts A.L."/>
            <person name="Barry K.W."/>
            <person name="Choi C."/>
            <person name="Clum A."/>
            <person name="Coughlan A.Y."/>
            <person name="Deshpande S."/>
            <person name="Douglass A.P."/>
            <person name="Hanson S.J."/>
            <person name="Klenk H.-P."/>
            <person name="LaButti K.M."/>
            <person name="Lapidus A."/>
            <person name="Lindquist E.A."/>
            <person name="Lipzen A.M."/>
            <person name="Meier-Kolthoff J.P."/>
            <person name="Ohm R.A."/>
            <person name="Otillar R.P."/>
            <person name="Pangilinan J.L."/>
            <person name="Peng Y."/>
            <person name="Rokas A."/>
            <person name="Rosa C.A."/>
            <person name="Scheuner C."/>
            <person name="Sibirny A.A."/>
            <person name="Slot J.C."/>
            <person name="Stielow J.B."/>
            <person name="Sun H."/>
            <person name="Kurtzman C.P."/>
            <person name="Blackwell M."/>
            <person name="Grigoriev I.V."/>
            <person name="Jeffries T.W."/>
        </authorList>
    </citation>
    <scope>NUCLEOTIDE SEQUENCE [LARGE SCALE GENOMIC DNA]</scope>
    <source>
        <strain evidence="5 6">DSM 6958</strain>
    </source>
</reference>
<comment type="similarity">
    <text evidence="1">Belongs to the RPAP1 family.</text>
</comment>
<dbReference type="Proteomes" id="UP000095009">
    <property type="component" value="Unassembled WGS sequence"/>
</dbReference>
<evidence type="ECO:0008006" key="7">
    <source>
        <dbReference type="Google" id="ProtNLM"/>
    </source>
</evidence>
<dbReference type="EMBL" id="KV454413">
    <property type="protein sequence ID" value="ODQ64013.1"/>
    <property type="molecule type" value="Genomic_DNA"/>
</dbReference>
<dbReference type="PANTHER" id="PTHR21483">
    <property type="entry name" value="RNA POLYMERASE II-ASSOCIATED PROTEIN 1"/>
    <property type="match status" value="1"/>
</dbReference>
<dbReference type="Pfam" id="PF08621">
    <property type="entry name" value="RPAP1_N"/>
    <property type="match status" value="1"/>
</dbReference>
<evidence type="ECO:0000313" key="5">
    <source>
        <dbReference type="EMBL" id="ODQ64013.1"/>
    </source>
</evidence>